<evidence type="ECO:0000313" key="8">
    <source>
        <dbReference type="EMBL" id="MFD2612010.1"/>
    </source>
</evidence>
<evidence type="ECO:0000256" key="5">
    <source>
        <dbReference type="ARBA" id="ARBA00023136"/>
    </source>
</evidence>
<feature type="transmembrane region" description="Helical" evidence="6">
    <location>
        <begin position="12"/>
        <end position="31"/>
    </location>
</feature>
<keyword evidence="5 6" id="KW-0472">Membrane</keyword>
<comment type="caution">
    <text evidence="8">The sequence shown here is derived from an EMBL/GenBank/DDBJ whole genome shotgun (WGS) entry which is preliminary data.</text>
</comment>
<keyword evidence="3 6" id="KW-0812">Transmembrane</keyword>
<keyword evidence="2" id="KW-1003">Cell membrane</keyword>
<evidence type="ECO:0000313" key="9">
    <source>
        <dbReference type="Proteomes" id="UP001597541"/>
    </source>
</evidence>
<feature type="transmembrane region" description="Helical" evidence="6">
    <location>
        <begin position="70"/>
        <end position="89"/>
    </location>
</feature>
<protein>
    <submittedName>
        <fullName evidence="8">DUF3817 domain-containing protein</fullName>
    </submittedName>
</protein>
<dbReference type="PANTHER" id="PTHR40077">
    <property type="entry name" value="MEMBRANE PROTEIN-RELATED"/>
    <property type="match status" value="1"/>
</dbReference>
<dbReference type="Pfam" id="PF12823">
    <property type="entry name" value="DUF3817"/>
    <property type="match status" value="1"/>
</dbReference>
<dbReference type="Proteomes" id="UP001597541">
    <property type="component" value="Unassembled WGS sequence"/>
</dbReference>
<gene>
    <name evidence="8" type="ORF">ACFSUF_06165</name>
</gene>
<proteinExistence type="predicted"/>
<keyword evidence="9" id="KW-1185">Reference proteome</keyword>
<evidence type="ECO:0000256" key="6">
    <source>
        <dbReference type="SAM" id="Phobius"/>
    </source>
</evidence>
<dbReference type="InterPro" id="IPR023845">
    <property type="entry name" value="DUF3817_TM"/>
</dbReference>
<keyword evidence="4 6" id="KW-1133">Transmembrane helix</keyword>
<feature type="domain" description="DUF3817" evidence="7">
    <location>
        <begin position="7"/>
        <end position="95"/>
    </location>
</feature>
<evidence type="ECO:0000256" key="1">
    <source>
        <dbReference type="ARBA" id="ARBA00004651"/>
    </source>
</evidence>
<comment type="subcellular location">
    <subcellularLocation>
        <location evidence="1">Cell membrane</location>
        <topology evidence="1">Multi-pass membrane protein</topology>
    </subcellularLocation>
</comment>
<accession>A0ABW5PAI1</accession>
<dbReference type="PANTHER" id="PTHR40077:SF1">
    <property type="entry name" value="MEMBRANE PROTEIN"/>
    <property type="match status" value="1"/>
</dbReference>
<evidence type="ECO:0000256" key="3">
    <source>
        <dbReference type="ARBA" id="ARBA00022692"/>
    </source>
</evidence>
<dbReference type="EMBL" id="JBHUME010000005">
    <property type="protein sequence ID" value="MFD2612010.1"/>
    <property type="molecule type" value="Genomic_DNA"/>
</dbReference>
<sequence>MSHSLSLRAFRYIGIFEGISFLVLLGIAMPLKYMADWPEAVTVVGGLHGFLFVLYMIALAVVTLQLRWKITTVLGAFAAAFLPFGTFIMDGRIRRKYRS</sequence>
<feature type="transmembrane region" description="Helical" evidence="6">
    <location>
        <begin position="43"/>
        <end position="64"/>
    </location>
</feature>
<reference evidence="9" key="1">
    <citation type="journal article" date="2019" name="Int. J. Syst. Evol. Microbiol.">
        <title>The Global Catalogue of Microorganisms (GCM) 10K type strain sequencing project: providing services to taxonomists for standard genome sequencing and annotation.</title>
        <authorList>
            <consortium name="The Broad Institute Genomics Platform"/>
            <consortium name="The Broad Institute Genome Sequencing Center for Infectious Disease"/>
            <person name="Wu L."/>
            <person name="Ma J."/>
        </authorList>
    </citation>
    <scope>NUCLEOTIDE SEQUENCE [LARGE SCALE GENOMIC DNA]</scope>
    <source>
        <strain evidence="9">KCTC 3950</strain>
    </source>
</reference>
<name>A0ABW5PAI1_9BACL</name>
<evidence type="ECO:0000256" key="4">
    <source>
        <dbReference type="ARBA" id="ARBA00022989"/>
    </source>
</evidence>
<dbReference type="NCBIfam" id="TIGR03954">
    <property type="entry name" value="integ_memb_HG"/>
    <property type="match status" value="1"/>
</dbReference>
<evidence type="ECO:0000259" key="7">
    <source>
        <dbReference type="Pfam" id="PF12823"/>
    </source>
</evidence>
<evidence type="ECO:0000256" key="2">
    <source>
        <dbReference type="ARBA" id="ARBA00022475"/>
    </source>
</evidence>
<dbReference type="RefSeq" id="WP_377601175.1">
    <property type="nucleotide sequence ID" value="NZ_JBHUME010000005.1"/>
</dbReference>
<organism evidence="8 9">
    <name type="scientific">Paenibacillus gansuensis</name>
    <dbReference type="NCBI Taxonomy" id="306542"/>
    <lineage>
        <taxon>Bacteria</taxon>
        <taxon>Bacillati</taxon>
        <taxon>Bacillota</taxon>
        <taxon>Bacilli</taxon>
        <taxon>Bacillales</taxon>
        <taxon>Paenibacillaceae</taxon>
        <taxon>Paenibacillus</taxon>
    </lineage>
</organism>